<dbReference type="Proteomes" id="UP000299102">
    <property type="component" value="Unassembled WGS sequence"/>
</dbReference>
<evidence type="ECO:0000256" key="1">
    <source>
        <dbReference type="SAM" id="MobiDB-lite"/>
    </source>
</evidence>
<feature type="region of interest" description="Disordered" evidence="1">
    <location>
        <begin position="46"/>
        <end position="73"/>
    </location>
</feature>
<accession>A0A4C1YY28</accession>
<name>A0A4C1YY28_EUMVA</name>
<evidence type="ECO:0000313" key="2">
    <source>
        <dbReference type="EMBL" id="GBP79317.1"/>
    </source>
</evidence>
<feature type="region of interest" description="Disordered" evidence="1">
    <location>
        <begin position="1"/>
        <end position="20"/>
    </location>
</feature>
<keyword evidence="3" id="KW-1185">Reference proteome</keyword>
<dbReference type="EMBL" id="BGZK01001409">
    <property type="protein sequence ID" value="GBP79317.1"/>
    <property type="molecule type" value="Genomic_DNA"/>
</dbReference>
<feature type="compositionally biased region" description="Polar residues" evidence="1">
    <location>
        <begin position="10"/>
        <end position="20"/>
    </location>
</feature>
<gene>
    <name evidence="2" type="ORF">EVAR_55375_1</name>
</gene>
<comment type="caution">
    <text evidence="2">The sequence shown here is derived from an EMBL/GenBank/DDBJ whole genome shotgun (WGS) entry which is preliminary data.</text>
</comment>
<organism evidence="2 3">
    <name type="scientific">Eumeta variegata</name>
    <name type="common">Bagworm moth</name>
    <name type="synonym">Eumeta japonica</name>
    <dbReference type="NCBI Taxonomy" id="151549"/>
    <lineage>
        <taxon>Eukaryota</taxon>
        <taxon>Metazoa</taxon>
        <taxon>Ecdysozoa</taxon>
        <taxon>Arthropoda</taxon>
        <taxon>Hexapoda</taxon>
        <taxon>Insecta</taxon>
        <taxon>Pterygota</taxon>
        <taxon>Neoptera</taxon>
        <taxon>Endopterygota</taxon>
        <taxon>Lepidoptera</taxon>
        <taxon>Glossata</taxon>
        <taxon>Ditrysia</taxon>
        <taxon>Tineoidea</taxon>
        <taxon>Psychidae</taxon>
        <taxon>Oiketicinae</taxon>
        <taxon>Eumeta</taxon>
    </lineage>
</organism>
<dbReference type="AlphaFoldDB" id="A0A4C1YY28"/>
<sequence>MRVEDVLGTETENGVGTATASGNEIRIDNKFLLIKDEGTHLMSTWTKPRAESDNPPDHNWGPAGRIGPLENAT</sequence>
<protein>
    <submittedName>
        <fullName evidence="2">Uncharacterized protein</fullName>
    </submittedName>
</protein>
<proteinExistence type="predicted"/>
<reference evidence="2 3" key="1">
    <citation type="journal article" date="2019" name="Commun. Biol.">
        <title>The bagworm genome reveals a unique fibroin gene that provides high tensile strength.</title>
        <authorList>
            <person name="Kono N."/>
            <person name="Nakamura H."/>
            <person name="Ohtoshi R."/>
            <person name="Tomita M."/>
            <person name="Numata K."/>
            <person name="Arakawa K."/>
        </authorList>
    </citation>
    <scope>NUCLEOTIDE SEQUENCE [LARGE SCALE GENOMIC DNA]</scope>
</reference>
<evidence type="ECO:0000313" key="3">
    <source>
        <dbReference type="Proteomes" id="UP000299102"/>
    </source>
</evidence>